<proteinExistence type="predicted"/>
<keyword evidence="1" id="KW-0812">Transmembrane</keyword>
<dbReference type="PANTHER" id="PTHR45749:SF37">
    <property type="entry name" value="OS05G0311600 PROTEIN"/>
    <property type="match status" value="1"/>
</dbReference>
<dbReference type="EMBL" id="JAHWGI010001430">
    <property type="protein sequence ID" value="KAK3931761.1"/>
    <property type="molecule type" value="Genomic_DNA"/>
</dbReference>
<keyword evidence="1" id="KW-1133">Transmembrane helix</keyword>
<evidence type="ECO:0000259" key="2">
    <source>
        <dbReference type="Pfam" id="PF05699"/>
    </source>
</evidence>
<name>A0AAE1LT87_9NEOP</name>
<comment type="caution">
    <text evidence="3">The sequence shown here is derived from an EMBL/GenBank/DDBJ whole genome shotgun (WGS) entry which is preliminary data.</text>
</comment>
<dbReference type="GO" id="GO:0046983">
    <property type="term" value="F:protein dimerization activity"/>
    <property type="evidence" value="ECO:0007669"/>
    <property type="project" value="InterPro"/>
</dbReference>
<organism evidence="3 4">
    <name type="scientific">Frankliniella fusca</name>
    <dbReference type="NCBI Taxonomy" id="407009"/>
    <lineage>
        <taxon>Eukaryota</taxon>
        <taxon>Metazoa</taxon>
        <taxon>Ecdysozoa</taxon>
        <taxon>Arthropoda</taxon>
        <taxon>Hexapoda</taxon>
        <taxon>Insecta</taxon>
        <taxon>Pterygota</taxon>
        <taxon>Neoptera</taxon>
        <taxon>Paraneoptera</taxon>
        <taxon>Thysanoptera</taxon>
        <taxon>Terebrantia</taxon>
        <taxon>Thripoidea</taxon>
        <taxon>Thripidae</taxon>
        <taxon>Frankliniella</taxon>
    </lineage>
</organism>
<gene>
    <name evidence="3" type="ORF">KUF71_008980</name>
</gene>
<dbReference type="PANTHER" id="PTHR45749">
    <property type="match status" value="1"/>
</dbReference>
<dbReference type="Proteomes" id="UP001219518">
    <property type="component" value="Unassembled WGS sequence"/>
</dbReference>
<accession>A0AAE1LT87</accession>
<evidence type="ECO:0000313" key="4">
    <source>
        <dbReference type="Proteomes" id="UP001219518"/>
    </source>
</evidence>
<keyword evidence="4" id="KW-1185">Reference proteome</keyword>
<feature type="transmembrane region" description="Helical" evidence="1">
    <location>
        <begin position="15"/>
        <end position="32"/>
    </location>
</feature>
<reference evidence="3" key="1">
    <citation type="submission" date="2021-07" db="EMBL/GenBank/DDBJ databases">
        <authorList>
            <person name="Catto M.A."/>
            <person name="Jacobson A."/>
            <person name="Kennedy G."/>
            <person name="Labadie P."/>
            <person name="Hunt B.G."/>
            <person name="Srinivasan R."/>
        </authorList>
    </citation>
    <scope>NUCLEOTIDE SEQUENCE</scope>
    <source>
        <strain evidence="3">PL_HMW_Pooled</strain>
        <tissue evidence="3">Head</tissue>
    </source>
</reference>
<dbReference type="Pfam" id="PF05699">
    <property type="entry name" value="Dimer_Tnp_hAT"/>
    <property type="match status" value="1"/>
</dbReference>
<reference evidence="3" key="2">
    <citation type="journal article" date="2023" name="BMC Genomics">
        <title>Pest status, molecular evolution, and epigenetic factors derived from the genome assembly of Frankliniella fusca, a thysanopteran phytovirus vector.</title>
        <authorList>
            <person name="Catto M.A."/>
            <person name="Labadie P.E."/>
            <person name="Jacobson A.L."/>
            <person name="Kennedy G.G."/>
            <person name="Srinivasan R."/>
            <person name="Hunt B.G."/>
        </authorList>
    </citation>
    <scope>NUCLEOTIDE SEQUENCE</scope>
    <source>
        <strain evidence="3">PL_HMW_Pooled</strain>
    </source>
</reference>
<feature type="domain" description="HAT C-terminal dimerisation" evidence="2">
    <location>
        <begin position="11"/>
        <end position="65"/>
    </location>
</feature>
<evidence type="ECO:0000313" key="3">
    <source>
        <dbReference type="EMBL" id="KAK3931761.1"/>
    </source>
</evidence>
<evidence type="ECO:0000256" key="1">
    <source>
        <dbReference type="SAM" id="Phobius"/>
    </source>
</evidence>
<dbReference type="AlphaFoldDB" id="A0AAE1LT87"/>
<sequence length="91" mass="10225">MSDVAGAIPEDYKDLFTLYAIYLTLPITTATLERRFSKMAIIKHRLRSVMGQERLESLLLAATELDLTILLETDDLVAQFAAKHSRQLNSG</sequence>
<dbReference type="InterPro" id="IPR008906">
    <property type="entry name" value="HATC_C_dom"/>
</dbReference>
<protein>
    <submittedName>
        <fullName evidence="3">Zinc finger MYM-type protein 1</fullName>
    </submittedName>
</protein>
<keyword evidence="1" id="KW-0472">Membrane</keyword>